<name>Q7U663_PARMW</name>
<dbReference type="EMBL" id="BX569693">
    <property type="protein sequence ID" value="CAE07992.1"/>
    <property type="molecule type" value="Genomic_DNA"/>
</dbReference>
<dbReference type="HOGENOM" id="CLU_169604_0_0_3"/>
<protein>
    <recommendedName>
        <fullName evidence="3">DUF2605 domain-containing protein</fullName>
    </recommendedName>
</protein>
<gene>
    <name evidence="1" type="ordered locus">SYNW1477</name>
</gene>
<organism evidence="1 2">
    <name type="scientific">Parasynechococcus marenigrum (strain WH8102)</name>
    <dbReference type="NCBI Taxonomy" id="84588"/>
    <lineage>
        <taxon>Bacteria</taxon>
        <taxon>Bacillati</taxon>
        <taxon>Cyanobacteriota</taxon>
        <taxon>Cyanophyceae</taxon>
        <taxon>Synechococcales</taxon>
        <taxon>Prochlorococcaceae</taxon>
        <taxon>Parasynechococcus</taxon>
        <taxon>Parasynechococcus marenigrum</taxon>
    </lineage>
</organism>
<dbReference type="eggNOG" id="ENOG5032RTW">
    <property type="taxonomic scope" value="Bacteria"/>
</dbReference>
<dbReference type="InterPro" id="IPR019728">
    <property type="entry name" value="DUF2605"/>
</dbReference>
<evidence type="ECO:0000313" key="2">
    <source>
        <dbReference type="Proteomes" id="UP000001422"/>
    </source>
</evidence>
<dbReference type="Proteomes" id="UP000001422">
    <property type="component" value="Chromosome"/>
</dbReference>
<reference evidence="1 2" key="1">
    <citation type="journal article" date="2003" name="Nature">
        <title>The genome of a motile marine Synechococcus.</title>
        <authorList>
            <person name="Palenik B."/>
            <person name="Brahamsha B."/>
            <person name="Larimer F."/>
            <person name="Land M."/>
            <person name="Hauser L."/>
            <person name="Chain P."/>
            <person name="Lamerdin J."/>
            <person name="Regala W."/>
            <person name="Allen E.A."/>
            <person name="McCarren J."/>
            <person name="Paulsen I."/>
            <person name="Dufresne A."/>
            <person name="Partensky F."/>
            <person name="Webb E."/>
            <person name="Waterbury J."/>
        </authorList>
    </citation>
    <scope>NUCLEOTIDE SEQUENCE [LARGE SCALE GENOMIC DNA]</scope>
    <source>
        <strain evidence="1 2">WH8102</strain>
    </source>
</reference>
<evidence type="ECO:0000313" key="1">
    <source>
        <dbReference type="EMBL" id="CAE07992.1"/>
    </source>
</evidence>
<dbReference type="STRING" id="84588.SYNW1477"/>
<keyword evidence="2" id="KW-1185">Reference proteome</keyword>
<accession>Q7U663</accession>
<proteinExistence type="predicted"/>
<dbReference type="KEGG" id="syw:SYNW1477"/>
<dbReference type="RefSeq" id="WP_011128341.1">
    <property type="nucleotide sequence ID" value="NC_005070.1"/>
</dbReference>
<dbReference type="Pfam" id="PF10792">
    <property type="entry name" value="DUF2605"/>
    <property type="match status" value="1"/>
</dbReference>
<dbReference type="AlphaFoldDB" id="Q7U663"/>
<evidence type="ECO:0008006" key="3">
    <source>
        <dbReference type="Google" id="ProtNLM"/>
    </source>
</evidence>
<sequence length="113" mass="12303">MNADDAPLKQEAGALMESLLTSLLDDFDHWFQRGEQLLENCPASVVSHDDQRAFLDRLREGQRAVAATRALVKASSQPMAVSMEAMTPWHGLVTEVWGLAARIGGARADQAPS</sequence>